<dbReference type="Proteomes" id="UP000070174">
    <property type="component" value="Unassembled WGS sequence"/>
</dbReference>
<dbReference type="GO" id="GO:0016491">
    <property type="term" value="F:oxidoreductase activity"/>
    <property type="evidence" value="ECO:0007669"/>
    <property type="project" value="InterPro"/>
</dbReference>
<organism evidence="3">
    <name type="scientific">Peptoniphilus harei</name>
    <dbReference type="NCBI Taxonomy" id="54005"/>
    <lineage>
        <taxon>Bacteria</taxon>
        <taxon>Bacillati</taxon>
        <taxon>Bacillota</taxon>
        <taxon>Tissierellia</taxon>
        <taxon>Tissierellales</taxon>
        <taxon>Peptoniphilaceae</taxon>
        <taxon>Peptoniphilus</taxon>
    </lineage>
</organism>
<dbReference type="InterPro" id="IPR050553">
    <property type="entry name" value="Thioredoxin_ResA/DsbE_sf"/>
</dbReference>
<accession>A0A133PKY0</accession>
<dbReference type="GO" id="GO:0016209">
    <property type="term" value="F:antioxidant activity"/>
    <property type="evidence" value="ECO:0007669"/>
    <property type="project" value="InterPro"/>
</dbReference>
<dbReference type="InterPro" id="IPR000866">
    <property type="entry name" value="AhpC/TSA"/>
</dbReference>
<dbReference type="Gene3D" id="3.40.30.10">
    <property type="entry name" value="Glutaredoxin"/>
    <property type="match status" value="1"/>
</dbReference>
<feature type="domain" description="Thioredoxin" evidence="2">
    <location>
        <begin position="34"/>
        <end position="185"/>
    </location>
</feature>
<dbReference type="PANTHER" id="PTHR42852">
    <property type="entry name" value="THIOL:DISULFIDE INTERCHANGE PROTEIN DSBE"/>
    <property type="match status" value="1"/>
</dbReference>
<feature type="chain" id="PRO_5038377029" evidence="1">
    <location>
        <begin position="26"/>
        <end position="189"/>
    </location>
</feature>
<proteinExistence type="predicted"/>
<dbReference type="AlphaFoldDB" id="A0A133PKY0"/>
<dbReference type="PROSITE" id="PS51352">
    <property type="entry name" value="THIOREDOXIN_2"/>
    <property type="match status" value="1"/>
</dbReference>
<evidence type="ECO:0000259" key="2">
    <source>
        <dbReference type="PROSITE" id="PS51352"/>
    </source>
</evidence>
<dbReference type="InterPro" id="IPR036249">
    <property type="entry name" value="Thioredoxin-like_sf"/>
</dbReference>
<reference evidence="3 4" key="1">
    <citation type="submission" date="2016-01" db="EMBL/GenBank/DDBJ databases">
        <authorList>
            <person name="Oliw E.H."/>
        </authorList>
    </citation>
    <scope>NUCLEOTIDE SEQUENCE [LARGE SCALE GENOMIC DNA]</scope>
    <source>
        <strain evidence="3 4">CMW7756A</strain>
    </source>
</reference>
<keyword evidence="1" id="KW-0732">Signal</keyword>
<evidence type="ECO:0000256" key="1">
    <source>
        <dbReference type="SAM" id="SignalP"/>
    </source>
</evidence>
<dbReference type="PROSITE" id="PS51257">
    <property type="entry name" value="PROKAR_LIPOPROTEIN"/>
    <property type="match status" value="1"/>
</dbReference>
<dbReference type="InterPro" id="IPR013766">
    <property type="entry name" value="Thioredoxin_domain"/>
</dbReference>
<dbReference type="CDD" id="cd02966">
    <property type="entry name" value="TlpA_like_family"/>
    <property type="match status" value="1"/>
</dbReference>
<dbReference type="PATRIC" id="fig|54005.3.peg.1367"/>
<evidence type="ECO:0000313" key="3">
    <source>
        <dbReference type="EMBL" id="KXA29154.1"/>
    </source>
</evidence>
<evidence type="ECO:0000313" key="4">
    <source>
        <dbReference type="Proteomes" id="UP000070174"/>
    </source>
</evidence>
<sequence length="189" mass="20959">MNKVFNKISKLFVLMILLVSMTACTSKAPEASDISGGDSFPKFDAVDFKGNPVSSDVFKDHPVTILSIWFTGCKGCIDEMPALQQISEELKDKNVKVMSICLDTYENKEIKEEAEKILEAKGVKYTNLAVKPSEEIDAYLKNLTAFPTTLLIDRQGKIIGDAKVGSVDDKEKKAELYKKIDEAIANDKK</sequence>
<dbReference type="PANTHER" id="PTHR42852:SF13">
    <property type="entry name" value="PROTEIN DIPZ"/>
    <property type="match status" value="1"/>
</dbReference>
<dbReference type="RefSeq" id="WP_060800439.1">
    <property type="nucleotide sequence ID" value="NZ_JASOSC010000009.1"/>
</dbReference>
<dbReference type="Pfam" id="PF00578">
    <property type="entry name" value="AhpC-TSA"/>
    <property type="match status" value="1"/>
</dbReference>
<dbReference type="SUPFAM" id="SSF52833">
    <property type="entry name" value="Thioredoxin-like"/>
    <property type="match status" value="1"/>
</dbReference>
<feature type="signal peptide" evidence="1">
    <location>
        <begin position="1"/>
        <end position="25"/>
    </location>
</feature>
<protein>
    <submittedName>
        <fullName evidence="3">Redoxin family protein</fullName>
    </submittedName>
</protein>
<name>A0A133PKY0_9FIRM</name>
<comment type="caution">
    <text evidence="3">The sequence shown here is derived from an EMBL/GenBank/DDBJ whole genome shotgun (WGS) entry which is preliminary data.</text>
</comment>
<gene>
    <name evidence="3" type="ORF">HMPREF3229_01404</name>
</gene>
<dbReference type="EMBL" id="LRQE01000037">
    <property type="protein sequence ID" value="KXA29154.1"/>
    <property type="molecule type" value="Genomic_DNA"/>
</dbReference>